<gene>
    <name evidence="1" type="ORF">HNY73_004108</name>
</gene>
<dbReference type="EMBL" id="JABXBU010000003">
    <property type="protein sequence ID" value="KAF8792524.1"/>
    <property type="molecule type" value="Genomic_DNA"/>
</dbReference>
<keyword evidence="2" id="KW-1185">Reference proteome</keyword>
<dbReference type="Proteomes" id="UP000807504">
    <property type="component" value="Unassembled WGS sequence"/>
</dbReference>
<dbReference type="AlphaFoldDB" id="A0A8T0FMV8"/>
<evidence type="ECO:0000313" key="2">
    <source>
        <dbReference type="Proteomes" id="UP000807504"/>
    </source>
</evidence>
<reference evidence="1" key="2">
    <citation type="submission" date="2020-06" db="EMBL/GenBank/DDBJ databases">
        <authorList>
            <person name="Sheffer M."/>
        </authorList>
    </citation>
    <scope>NUCLEOTIDE SEQUENCE</scope>
</reference>
<accession>A0A8T0FMV8</accession>
<protein>
    <submittedName>
        <fullName evidence="1">Uncharacterized protein</fullName>
    </submittedName>
</protein>
<proteinExistence type="predicted"/>
<reference evidence="1" key="1">
    <citation type="journal article" date="2020" name="bioRxiv">
        <title>Chromosome-level reference genome of the European wasp spider Argiope bruennichi: a resource for studies on range expansion and evolutionary adaptation.</title>
        <authorList>
            <person name="Sheffer M.M."/>
            <person name="Hoppe A."/>
            <person name="Krehenwinkel H."/>
            <person name="Uhl G."/>
            <person name="Kuss A.W."/>
            <person name="Jensen L."/>
            <person name="Jensen C."/>
            <person name="Gillespie R.G."/>
            <person name="Hoff K.J."/>
            <person name="Prost S."/>
        </authorList>
    </citation>
    <scope>NUCLEOTIDE SEQUENCE</scope>
</reference>
<organism evidence="1 2">
    <name type="scientific">Argiope bruennichi</name>
    <name type="common">Wasp spider</name>
    <name type="synonym">Aranea bruennichi</name>
    <dbReference type="NCBI Taxonomy" id="94029"/>
    <lineage>
        <taxon>Eukaryota</taxon>
        <taxon>Metazoa</taxon>
        <taxon>Ecdysozoa</taxon>
        <taxon>Arthropoda</taxon>
        <taxon>Chelicerata</taxon>
        <taxon>Arachnida</taxon>
        <taxon>Araneae</taxon>
        <taxon>Araneomorphae</taxon>
        <taxon>Entelegynae</taxon>
        <taxon>Araneoidea</taxon>
        <taxon>Araneidae</taxon>
        <taxon>Argiope</taxon>
    </lineage>
</organism>
<name>A0A8T0FMV8_ARGBR</name>
<sequence>MAVVGVGTGNVCEVLMWMVAELVVCVDCWAYSEWWRSGQCVWIVGLTVNGGGAGNVCGVRAELLRNAHRPI</sequence>
<evidence type="ECO:0000313" key="1">
    <source>
        <dbReference type="EMBL" id="KAF8792524.1"/>
    </source>
</evidence>
<comment type="caution">
    <text evidence="1">The sequence shown here is derived from an EMBL/GenBank/DDBJ whole genome shotgun (WGS) entry which is preliminary data.</text>
</comment>